<feature type="region of interest" description="Disordered" evidence="1">
    <location>
        <begin position="120"/>
        <end position="154"/>
    </location>
</feature>
<gene>
    <name evidence="2" type="ORF">N7458_007007</name>
</gene>
<feature type="compositionally biased region" description="Polar residues" evidence="1">
    <location>
        <begin position="35"/>
        <end position="55"/>
    </location>
</feature>
<dbReference type="Proteomes" id="UP001213681">
    <property type="component" value="Unassembled WGS sequence"/>
</dbReference>
<keyword evidence="3" id="KW-1185">Reference proteome</keyword>
<evidence type="ECO:0000313" key="3">
    <source>
        <dbReference type="Proteomes" id="UP001213681"/>
    </source>
</evidence>
<protein>
    <submittedName>
        <fullName evidence="2">Uncharacterized protein</fullName>
    </submittedName>
</protein>
<evidence type="ECO:0000256" key="1">
    <source>
        <dbReference type="SAM" id="MobiDB-lite"/>
    </source>
</evidence>
<feature type="compositionally biased region" description="Basic and acidic residues" evidence="1">
    <location>
        <begin position="56"/>
        <end position="66"/>
    </location>
</feature>
<reference evidence="2" key="2">
    <citation type="journal article" date="2023" name="IMA Fungus">
        <title>Comparative genomic study of the Penicillium genus elucidates a diverse pangenome and 15 lateral gene transfer events.</title>
        <authorList>
            <person name="Petersen C."/>
            <person name="Sorensen T."/>
            <person name="Nielsen M.R."/>
            <person name="Sondergaard T.E."/>
            <person name="Sorensen J.L."/>
            <person name="Fitzpatrick D.A."/>
            <person name="Frisvad J.C."/>
            <person name="Nielsen K.L."/>
        </authorList>
    </citation>
    <scope>NUCLEOTIDE SEQUENCE</scope>
    <source>
        <strain evidence="2">IBT 16125</strain>
    </source>
</reference>
<dbReference type="AlphaFoldDB" id="A0AAD6C5F8"/>
<organism evidence="2 3">
    <name type="scientific">Penicillium daleae</name>
    <dbReference type="NCBI Taxonomy" id="63821"/>
    <lineage>
        <taxon>Eukaryota</taxon>
        <taxon>Fungi</taxon>
        <taxon>Dikarya</taxon>
        <taxon>Ascomycota</taxon>
        <taxon>Pezizomycotina</taxon>
        <taxon>Eurotiomycetes</taxon>
        <taxon>Eurotiomycetidae</taxon>
        <taxon>Eurotiales</taxon>
        <taxon>Aspergillaceae</taxon>
        <taxon>Penicillium</taxon>
    </lineage>
</organism>
<name>A0AAD6C5F8_9EURO</name>
<comment type="caution">
    <text evidence="2">The sequence shown here is derived from an EMBL/GenBank/DDBJ whole genome shotgun (WGS) entry which is preliminary data.</text>
</comment>
<dbReference type="EMBL" id="JAPVEA010000006">
    <property type="protein sequence ID" value="KAJ5450558.1"/>
    <property type="molecule type" value="Genomic_DNA"/>
</dbReference>
<reference evidence="2" key="1">
    <citation type="submission" date="2022-12" db="EMBL/GenBank/DDBJ databases">
        <authorList>
            <person name="Petersen C."/>
        </authorList>
    </citation>
    <scope>NUCLEOTIDE SEQUENCE</scope>
    <source>
        <strain evidence="2">IBT 16125</strain>
    </source>
</reference>
<proteinExistence type="predicted"/>
<feature type="compositionally biased region" description="Acidic residues" evidence="1">
    <location>
        <begin position="145"/>
        <end position="154"/>
    </location>
</feature>
<dbReference type="GeneID" id="81600632"/>
<accession>A0AAD6C5F8</accession>
<sequence length="154" mass="16757">MAAFDPNDHVVYSTMEEVDDLPRLKRFGNLVLNVGSSSSDESTDAQTIIAPSQASYREDVKHDPYGDSHPGLDIPTPEISSLPARIGTPRPPVPSDDHHLADASDASSFYDGHYKSNAFSFSRGRQVAQKPCSNDASEGTLDERYDADDELSTV</sequence>
<dbReference type="RefSeq" id="XP_056766093.1">
    <property type="nucleotide sequence ID" value="XM_056910389.1"/>
</dbReference>
<feature type="region of interest" description="Disordered" evidence="1">
    <location>
        <begin position="35"/>
        <end position="104"/>
    </location>
</feature>
<evidence type="ECO:0000313" key="2">
    <source>
        <dbReference type="EMBL" id="KAJ5450558.1"/>
    </source>
</evidence>